<dbReference type="OMA" id="SSINGNW"/>
<evidence type="ECO:0000256" key="5">
    <source>
        <dbReference type="ARBA" id="ARBA00022723"/>
    </source>
</evidence>
<keyword evidence="5" id="KW-0479">Metal-binding</keyword>
<feature type="compositionally biased region" description="Low complexity" evidence="7">
    <location>
        <begin position="604"/>
        <end position="617"/>
    </location>
</feature>
<dbReference type="InterPro" id="IPR054708">
    <property type="entry name" value="MTPAP-like_central"/>
</dbReference>
<keyword evidence="11" id="KW-1185">Reference proteome</keyword>
<evidence type="ECO:0000256" key="4">
    <source>
        <dbReference type="ARBA" id="ARBA00022679"/>
    </source>
</evidence>
<dbReference type="Pfam" id="PF22600">
    <property type="entry name" value="MTPAP-like_central"/>
    <property type="match status" value="1"/>
</dbReference>
<feature type="compositionally biased region" description="Low complexity" evidence="7">
    <location>
        <begin position="496"/>
        <end position="515"/>
    </location>
</feature>
<dbReference type="Gene3D" id="1.10.1410.10">
    <property type="match status" value="1"/>
</dbReference>
<organism evidence="10 11">
    <name type="scientific">Varroa destructor</name>
    <name type="common">Honeybee mite</name>
    <dbReference type="NCBI Taxonomy" id="109461"/>
    <lineage>
        <taxon>Eukaryota</taxon>
        <taxon>Metazoa</taxon>
        <taxon>Ecdysozoa</taxon>
        <taxon>Arthropoda</taxon>
        <taxon>Chelicerata</taxon>
        <taxon>Arachnida</taxon>
        <taxon>Acari</taxon>
        <taxon>Parasitiformes</taxon>
        <taxon>Mesostigmata</taxon>
        <taxon>Gamasina</taxon>
        <taxon>Dermanyssoidea</taxon>
        <taxon>Varroidae</taxon>
        <taxon>Varroa</taxon>
    </lineage>
</organism>
<keyword evidence="6" id="KW-0460">Magnesium</keyword>
<dbReference type="RefSeq" id="XP_022651015.1">
    <property type="nucleotide sequence ID" value="XM_022795280.1"/>
</dbReference>
<feature type="compositionally biased region" description="Basic residues" evidence="7">
    <location>
        <begin position="566"/>
        <end position="583"/>
    </location>
</feature>
<dbReference type="GO" id="GO:0003729">
    <property type="term" value="F:mRNA binding"/>
    <property type="evidence" value="ECO:0007669"/>
    <property type="project" value="TreeGrafter"/>
</dbReference>
<evidence type="ECO:0000259" key="8">
    <source>
        <dbReference type="Pfam" id="PF03828"/>
    </source>
</evidence>
<dbReference type="RefSeq" id="XP_022651016.1">
    <property type="nucleotide sequence ID" value="XM_022795281.1"/>
</dbReference>
<evidence type="ECO:0000313" key="10">
    <source>
        <dbReference type="EnsemblMetazoa" id="XP_022651016"/>
    </source>
</evidence>
<name>A0A7M7JFI4_VARDE</name>
<accession>A0A7M7JFI4</accession>
<dbReference type="InParanoid" id="A0A7M7JFI4"/>
<dbReference type="EnsemblMetazoa" id="XM_022795281">
    <property type="protein sequence ID" value="XP_022651016"/>
    <property type="gene ID" value="LOC111246158"/>
</dbReference>
<dbReference type="KEGG" id="vde:111246158"/>
<protein>
    <recommendedName>
        <fullName evidence="3">polynucleotide adenylyltransferase</fullName>
        <ecNumber evidence="3">2.7.7.19</ecNumber>
    </recommendedName>
</protein>
<dbReference type="GO" id="GO:0005730">
    <property type="term" value="C:nucleolus"/>
    <property type="evidence" value="ECO:0007669"/>
    <property type="project" value="TreeGrafter"/>
</dbReference>
<comment type="cofactor">
    <cofactor evidence="1">
        <name>Mn(2+)</name>
        <dbReference type="ChEBI" id="CHEBI:29035"/>
    </cofactor>
</comment>
<dbReference type="SUPFAM" id="SSF81301">
    <property type="entry name" value="Nucleotidyltransferase"/>
    <property type="match status" value="1"/>
</dbReference>
<feature type="compositionally biased region" description="Low complexity" evidence="7">
    <location>
        <begin position="630"/>
        <end position="645"/>
    </location>
</feature>
<dbReference type="AlphaFoldDB" id="A0A7M7JFI4"/>
<evidence type="ECO:0000256" key="2">
    <source>
        <dbReference type="ARBA" id="ARBA00008593"/>
    </source>
</evidence>
<proteinExistence type="inferred from homology"/>
<feature type="domain" description="PAP-associated" evidence="8">
    <location>
        <begin position="307"/>
        <end position="371"/>
    </location>
</feature>
<evidence type="ECO:0000256" key="3">
    <source>
        <dbReference type="ARBA" id="ARBA00012388"/>
    </source>
</evidence>
<sequence length="711" mass="78248">MDLHYGWFQPEQQGPALQLWKRIMDGLPENHDYIALTTGSAASTLENKYPASYPGTSKQPPQPGTGAGTSTGAGTPGGAPGGGVPCFVPPCSIIGAKGGTPWMKANKKYSIGIVGLHEEIEDFFEYIKPTEVEEGVRWHVVKRIEKVVRQMWPQAECAVFGSFYTGIYMPTSDVDLVISGEWETSPLYTMQNALLEAGIADAGGVKVLSSATVPLVKLTDKSTDIKVDISFNQKNSVKTGELIKSFCQEFPHLPKLVFVLKQYLQMRGLNEVFTGGLSSYSVILLVVSFFQLHVRPNEVRSNDGSVNLGVLLLEFLEMYGRFFNFEKVGIRIKDKGCLLPRQVLTDQLVRDGGKGITNEGLCIEDPLTPGNNIGRRSFGTSNVQKSFDFAFMTLEQAVHPSFLGIIEPNHSILGRIIRISDEVMEYRTWLRENFSHLVQGAPLRGNNALGHHHSRHHYHGNNINNNNNNHRYLGGRMLSANNSETRNKRSLSVYPSSGNGESCSSSLSSVGSDKGSWQDEEDPRDRDSEERDDEQEEDCCDSRSDLDSSSDFDEGGHPVNGAVQHNHAHPNSHHRRHQHHHHSQQQPNVHPKINNVSNGVLPLHQQQQQSHQHNQQHPSHHGLHGHNPHHNNGGNNRDQQQGVAQQQVVIPPPMLPHSALNGPAGGLVVVMGVGAPPLPPPQNHIQGGQGSQGSGRRKRPTGTSSGGRLRR</sequence>
<dbReference type="GO" id="GO:0031499">
    <property type="term" value="C:TRAMP complex"/>
    <property type="evidence" value="ECO:0007669"/>
    <property type="project" value="TreeGrafter"/>
</dbReference>
<dbReference type="Pfam" id="PF03828">
    <property type="entry name" value="PAP_assoc"/>
    <property type="match status" value="1"/>
</dbReference>
<feature type="compositionally biased region" description="Gly residues" evidence="7">
    <location>
        <begin position="65"/>
        <end position="78"/>
    </location>
</feature>
<dbReference type="GeneID" id="111246158"/>
<dbReference type="GO" id="GO:0043634">
    <property type="term" value="P:polyadenylation-dependent ncRNA catabolic process"/>
    <property type="evidence" value="ECO:0007669"/>
    <property type="project" value="TreeGrafter"/>
</dbReference>
<dbReference type="OrthoDB" id="273917at2759"/>
<dbReference type="Gene3D" id="3.30.460.10">
    <property type="entry name" value="Beta Polymerase, domain 2"/>
    <property type="match status" value="1"/>
</dbReference>
<dbReference type="PANTHER" id="PTHR23092">
    <property type="entry name" value="POLY(A) RNA POLYMERASE"/>
    <property type="match status" value="1"/>
</dbReference>
<dbReference type="InterPro" id="IPR043519">
    <property type="entry name" value="NT_sf"/>
</dbReference>
<dbReference type="GO" id="GO:0031123">
    <property type="term" value="P:RNA 3'-end processing"/>
    <property type="evidence" value="ECO:0007669"/>
    <property type="project" value="TreeGrafter"/>
</dbReference>
<evidence type="ECO:0000313" key="11">
    <source>
        <dbReference type="Proteomes" id="UP000594260"/>
    </source>
</evidence>
<dbReference type="InterPro" id="IPR002058">
    <property type="entry name" value="PAP_assoc"/>
</dbReference>
<reference evidence="10" key="1">
    <citation type="submission" date="2021-01" db="UniProtKB">
        <authorList>
            <consortium name="EnsemblMetazoa"/>
        </authorList>
    </citation>
    <scope>IDENTIFICATION</scope>
</reference>
<feature type="compositionally biased region" description="Basic residues" evidence="7">
    <location>
        <begin position="450"/>
        <end position="459"/>
    </location>
</feature>
<dbReference type="CDD" id="cd05402">
    <property type="entry name" value="NT_PAP_TUTase"/>
    <property type="match status" value="1"/>
</dbReference>
<dbReference type="SUPFAM" id="SSF81631">
    <property type="entry name" value="PAP/OAS1 substrate-binding domain"/>
    <property type="match status" value="1"/>
</dbReference>
<evidence type="ECO:0000256" key="6">
    <source>
        <dbReference type="ARBA" id="ARBA00022842"/>
    </source>
</evidence>
<feature type="region of interest" description="Disordered" evidence="7">
    <location>
        <begin position="47"/>
        <end position="78"/>
    </location>
</feature>
<dbReference type="FunFam" id="3.30.460.10:FF:000006">
    <property type="entry name" value="non-canonical poly(A) RNA polymerase PAPD5"/>
    <property type="match status" value="1"/>
</dbReference>
<dbReference type="EC" id="2.7.7.19" evidence="3"/>
<dbReference type="EnsemblMetazoa" id="XM_022795280">
    <property type="protein sequence ID" value="XP_022651015"/>
    <property type="gene ID" value="LOC111246158"/>
</dbReference>
<dbReference type="GO" id="GO:1990817">
    <property type="term" value="F:poly(A) RNA polymerase activity"/>
    <property type="evidence" value="ECO:0007669"/>
    <property type="project" value="UniProtKB-EC"/>
</dbReference>
<feature type="region of interest" description="Disordered" evidence="7">
    <location>
        <begin position="446"/>
        <end position="645"/>
    </location>
</feature>
<feature type="region of interest" description="Disordered" evidence="7">
    <location>
        <begin position="672"/>
        <end position="711"/>
    </location>
</feature>
<dbReference type="GO" id="GO:0046872">
    <property type="term" value="F:metal ion binding"/>
    <property type="evidence" value="ECO:0007669"/>
    <property type="project" value="UniProtKB-KW"/>
</dbReference>
<evidence type="ECO:0000256" key="1">
    <source>
        <dbReference type="ARBA" id="ARBA00001936"/>
    </source>
</evidence>
<keyword evidence="4" id="KW-0808">Transferase</keyword>
<dbReference type="InterPro" id="IPR045862">
    <property type="entry name" value="Trf4-like"/>
</dbReference>
<dbReference type="Proteomes" id="UP000594260">
    <property type="component" value="Unplaced"/>
</dbReference>
<feature type="domain" description="Poly(A) RNA polymerase mitochondrial-like central palm" evidence="9">
    <location>
        <begin position="116"/>
        <end position="248"/>
    </location>
</feature>
<evidence type="ECO:0000259" key="9">
    <source>
        <dbReference type="Pfam" id="PF22600"/>
    </source>
</evidence>
<dbReference type="FunCoup" id="A0A7M7JFI4">
    <property type="interactions" value="566"/>
</dbReference>
<dbReference type="PANTHER" id="PTHR23092:SF15">
    <property type="entry name" value="INACTIVE NON-CANONICAL POLY(A) RNA POLYMERASE PROTEIN TRF4-2-RELATED"/>
    <property type="match status" value="1"/>
</dbReference>
<feature type="compositionally biased region" description="Acidic residues" evidence="7">
    <location>
        <begin position="530"/>
        <end position="539"/>
    </location>
</feature>
<comment type="similarity">
    <text evidence="2">Belongs to the DNA polymerase type-B-like family.</text>
</comment>
<feature type="compositionally biased region" description="Basic residues" evidence="7">
    <location>
        <begin position="618"/>
        <end position="629"/>
    </location>
</feature>
<evidence type="ECO:0000256" key="7">
    <source>
        <dbReference type="SAM" id="MobiDB-lite"/>
    </source>
</evidence>